<dbReference type="GeneID" id="92032832"/>
<feature type="region of interest" description="Disordered" evidence="1">
    <location>
        <begin position="33"/>
        <end position="74"/>
    </location>
</feature>
<evidence type="ECO:0000313" key="3">
    <source>
        <dbReference type="EMBL" id="KAK7538151.1"/>
    </source>
</evidence>
<keyword evidence="2" id="KW-0472">Membrane</keyword>
<feature type="compositionally biased region" description="Basic and acidic residues" evidence="1">
    <location>
        <begin position="42"/>
        <end position="53"/>
    </location>
</feature>
<name>A0ABR1LSK7_9PEZI</name>
<feature type="transmembrane region" description="Helical" evidence="2">
    <location>
        <begin position="137"/>
        <end position="155"/>
    </location>
</feature>
<feature type="transmembrane region" description="Helical" evidence="2">
    <location>
        <begin position="175"/>
        <end position="194"/>
    </location>
</feature>
<reference evidence="3 4" key="1">
    <citation type="submission" date="2024-04" db="EMBL/GenBank/DDBJ databases">
        <title>Phyllosticta paracitricarpa is synonymous to the EU quarantine fungus P. citricarpa based on phylogenomic analyses.</title>
        <authorList>
            <consortium name="Lawrence Berkeley National Laboratory"/>
            <person name="Van ingen-buijs V.A."/>
            <person name="Van westerhoven A.C."/>
            <person name="Haridas S."/>
            <person name="Skiadas P."/>
            <person name="Martin F."/>
            <person name="Groenewald J.Z."/>
            <person name="Crous P.W."/>
            <person name="Seidl M.F."/>
        </authorList>
    </citation>
    <scope>NUCLEOTIDE SEQUENCE [LARGE SCALE GENOMIC DNA]</scope>
    <source>
        <strain evidence="3 4">CPC 17464</strain>
    </source>
</reference>
<feature type="transmembrane region" description="Helical" evidence="2">
    <location>
        <begin position="103"/>
        <end position="125"/>
    </location>
</feature>
<dbReference type="EMBL" id="JBBPEH010000005">
    <property type="protein sequence ID" value="KAK7538151.1"/>
    <property type="molecule type" value="Genomic_DNA"/>
</dbReference>
<gene>
    <name evidence="3" type="ORF">J3D65DRAFT_621130</name>
</gene>
<accession>A0ABR1LSK7</accession>
<proteinExistence type="predicted"/>
<dbReference type="RefSeq" id="XP_066655838.1">
    <property type="nucleotide sequence ID" value="XM_066799926.1"/>
</dbReference>
<keyword evidence="2" id="KW-1133">Transmembrane helix</keyword>
<evidence type="ECO:0000256" key="1">
    <source>
        <dbReference type="SAM" id="MobiDB-lite"/>
    </source>
</evidence>
<organism evidence="3 4">
    <name type="scientific">Phyllosticta citribraziliensis</name>
    <dbReference type="NCBI Taxonomy" id="989973"/>
    <lineage>
        <taxon>Eukaryota</taxon>
        <taxon>Fungi</taxon>
        <taxon>Dikarya</taxon>
        <taxon>Ascomycota</taxon>
        <taxon>Pezizomycotina</taxon>
        <taxon>Dothideomycetes</taxon>
        <taxon>Dothideomycetes incertae sedis</taxon>
        <taxon>Botryosphaeriales</taxon>
        <taxon>Phyllostictaceae</taxon>
        <taxon>Phyllosticta</taxon>
    </lineage>
</organism>
<comment type="caution">
    <text evidence="3">The sequence shown here is derived from an EMBL/GenBank/DDBJ whole genome shotgun (WGS) entry which is preliminary data.</text>
</comment>
<dbReference type="Proteomes" id="UP001360953">
    <property type="component" value="Unassembled WGS sequence"/>
</dbReference>
<evidence type="ECO:0000256" key="2">
    <source>
        <dbReference type="SAM" id="Phobius"/>
    </source>
</evidence>
<evidence type="ECO:0000313" key="4">
    <source>
        <dbReference type="Proteomes" id="UP001360953"/>
    </source>
</evidence>
<sequence>MYTWTLSLPHFLANPHDTMCPLQWRDSPPPYYTPPARFTLPPRDRGTRAEHSGLRAPPDPSPTTPLLDPRPHPSCPLHTTTPPCRWCQHVEPEAPSHRSPTDLVRICLMLLVPISFLIVDSTLVVFDAADATALRRANAFVAGWAAALLLLADLLMDRVVCRARRKMNLTTTQPFIAFLFYMTIVALVIFVVAVS</sequence>
<keyword evidence="2" id="KW-0812">Transmembrane</keyword>
<protein>
    <submittedName>
        <fullName evidence="3">Uncharacterized protein</fullName>
    </submittedName>
</protein>
<keyword evidence="4" id="KW-1185">Reference proteome</keyword>